<dbReference type="EMBL" id="PQIB02000017">
    <property type="protein sequence ID" value="RLM58447.1"/>
    <property type="molecule type" value="Genomic_DNA"/>
</dbReference>
<organism evidence="1 2">
    <name type="scientific">Panicum miliaceum</name>
    <name type="common">Proso millet</name>
    <name type="synonym">Broomcorn millet</name>
    <dbReference type="NCBI Taxonomy" id="4540"/>
    <lineage>
        <taxon>Eukaryota</taxon>
        <taxon>Viridiplantae</taxon>
        <taxon>Streptophyta</taxon>
        <taxon>Embryophyta</taxon>
        <taxon>Tracheophyta</taxon>
        <taxon>Spermatophyta</taxon>
        <taxon>Magnoliopsida</taxon>
        <taxon>Liliopsida</taxon>
        <taxon>Poales</taxon>
        <taxon>Poaceae</taxon>
        <taxon>PACMAD clade</taxon>
        <taxon>Panicoideae</taxon>
        <taxon>Panicodae</taxon>
        <taxon>Paniceae</taxon>
        <taxon>Panicinae</taxon>
        <taxon>Panicum</taxon>
        <taxon>Panicum sect. Panicum</taxon>
    </lineage>
</organism>
<sequence>MNLLNCPLKTSHGVHLFTTIRNSGTNSTASCCSGPGQTHFVASSMVNMRFNALAT</sequence>
<proteinExistence type="predicted"/>
<name>A0A3L6PI40_PANMI</name>
<protein>
    <submittedName>
        <fullName evidence="1">Uncharacterized protein</fullName>
    </submittedName>
</protein>
<evidence type="ECO:0000313" key="2">
    <source>
        <dbReference type="Proteomes" id="UP000275267"/>
    </source>
</evidence>
<accession>A0A3L6PI40</accession>
<reference evidence="2" key="1">
    <citation type="journal article" date="2019" name="Nat. Commun.">
        <title>The genome of broomcorn millet.</title>
        <authorList>
            <person name="Zou C."/>
            <person name="Miki D."/>
            <person name="Li D."/>
            <person name="Tang Q."/>
            <person name="Xiao L."/>
            <person name="Rajput S."/>
            <person name="Deng P."/>
            <person name="Jia W."/>
            <person name="Huang R."/>
            <person name="Zhang M."/>
            <person name="Sun Y."/>
            <person name="Hu J."/>
            <person name="Fu X."/>
            <person name="Schnable P.S."/>
            <person name="Li F."/>
            <person name="Zhang H."/>
            <person name="Feng B."/>
            <person name="Zhu X."/>
            <person name="Liu R."/>
            <person name="Schnable J.C."/>
            <person name="Zhu J.-K."/>
            <person name="Zhang H."/>
        </authorList>
    </citation>
    <scope>NUCLEOTIDE SEQUENCE [LARGE SCALE GENOMIC DNA]</scope>
</reference>
<dbReference type="AlphaFoldDB" id="A0A3L6PI40"/>
<comment type="caution">
    <text evidence="1">The sequence shown here is derived from an EMBL/GenBank/DDBJ whole genome shotgun (WGS) entry which is preliminary data.</text>
</comment>
<dbReference type="Proteomes" id="UP000275267">
    <property type="component" value="Unassembled WGS sequence"/>
</dbReference>
<gene>
    <name evidence="1" type="ORF">C2845_PM18G05340</name>
</gene>
<evidence type="ECO:0000313" key="1">
    <source>
        <dbReference type="EMBL" id="RLM58447.1"/>
    </source>
</evidence>
<keyword evidence="2" id="KW-1185">Reference proteome</keyword>